<accession>A0A5B0N486</accession>
<evidence type="ECO:0000313" key="4">
    <source>
        <dbReference type="Proteomes" id="UP000325313"/>
    </source>
</evidence>
<dbReference type="Proteomes" id="UP000325313">
    <property type="component" value="Unassembled WGS sequence"/>
</dbReference>
<dbReference type="Proteomes" id="UP000324748">
    <property type="component" value="Unassembled WGS sequence"/>
</dbReference>
<evidence type="ECO:0000313" key="2">
    <source>
        <dbReference type="EMBL" id="KAA1124107.1"/>
    </source>
</evidence>
<dbReference type="AlphaFoldDB" id="A0A5B0N486"/>
<dbReference type="EMBL" id="VSWC01000119">
    <property type="protein sequence ID" value="KAA1082960.1"/>
    <property type="molecule type" value="Genomic_DNA"/>
</dbReference>
<dbReference type="EMBL" id="VDEP01000205">
    <property type="protein sequence ID" value="KAA1124107.1"/>
    <property type="molecule type" value="Genomic_DNA"/>
</dbReference>
<sequence length="113" mass="12182">MELKERAPLSIIASRLHPNQPADHRRYPDVCPPKAPTIPLDTHQSLAITSFQLGKTPADIQACFSDSSNAESSILIGQKPTSTPISSSPCLYDLYHLGISSKLSVKGKPNEAS</sequence>
<reference evidence="3 4" key="1">
    <citation type="submission" date="2019-05" db="EMBL/GenBank/DDBJ databases">
        <title>Emergence of the Ug99 lineage of the wheat stem rust pathogen through somatic hybridization.</title>
        <authorList>
            <person name="Li F."/>
            <person name="Upadhyaya N.M."/>
            <person name="Sperschneider J."/>
            <person name="Matny O."/>
            <person name="Nguyen-Phuc H."/>
            <person name="Mago R."/>
            <person name="Raley C."/>
            <person name="Miller M.E."/>
            <person name="Silverstein K.A.T."/>
            <person name="Henningsen E."/>
            <person name="Hirsch C.D."/>
            <person name="Visser B."/>
            <person name="Pretorius Z.A."/>
            <person name="Steffenson B.J."/>
            <person name="Schwessinger B."/>
            <person name="Dodds P.N."/>
            <person name="Figueroa M."/>
        </authorList>
    </citation>
    <scope>NUCLEOTIDE SEQUENCE [LARGE SCALE GENOMIC DNA]</scope>
    <source>
        <strain evidence="1">21-0</strain>
        <strain evidence="2 4">Ug99</strain>
    </source>
</reference>
<proteinExistence type="predicted"/>
<gene>
    <name evidence="1" type="ORF">PGT21_021447</name>
    <name evidence="2" type="ORF">PGTUg99_027942</name>
</gene>
<name>A0A5B0N486_PUCGR</name>
<evidence type="ECO:0000313" key="1">
    <source>
        <dbReference type="EMBL" id="KAA1082960.1"/>
    </source>
</evidence>
<keyword evidence="3" id="KW-1185">Reference proteome</keyword>
<organism evidence="1 3">
    <name type="scientific">Puccinia graminis f. sp. tritici</name>
    <dbReference type="NCBI Taxonomy" id="56615"/>
    <lineage>
        <taxon>Eukaryota</taxon>
        <taxon>Fungi</taxon>
        <taxon>Dikarya</taxon>
        <taxon>Basidiomycota</taxon>
        <taxon>Pucciniomycotina</taxon>
        <taxon>Pucciniomycetes</taxon>
        <taxon>Pucciniales</taxon>
        <taxon>Pucciniaceae</taxon>
        <taxon>Puccinia</taxon>
    </lineage>
</organism>
<evidence type="ECO:0000313" key="3">
    <source>
        <dbReference type="Proteomes" id="UP000324748"/>
    </source>
</evidence>
<protein>
    <submittedName>
        <fullName evidence="1">Uncharacterized protein</fullName>
    </submittedName>
</protein>
<comment type="caution">
    <text evidence="1">The sequence shown here is derived from an EMBL/GenBank/DDBJ whole genome shotgun (WGS) entry which is preliminary data.</text>
</comment>